<keyword evidence="2" id="KW-1185">Reference proteome</keyword>
<organism evidence="1 2">
    <name type="scientific">Neurospora hispaniola</name>
    <dbReference type="NCBI Taxonomy" id="588809"/>
    <lineage>
        <taxon>Eukaryota</taxon>
        <taxon>Fungi</taxon>
        <taxon>Dikarya</taxon>
        <taxon>Ascomycota</taxon>
        <taxon>Pezizomycotina</taxon>
        <taxon>Sordariomycetes</taxon>
        <taxon>Sordariomycetidae</taxon>
        <taxon>Sordariales</taxon>
        <taxon>Sordariaceae</taxon>
        <taxon>Neurospora</taxon>
    </lineage>
</organism>
<sequence length="108" mass="12227">MARAIVELAIDSLNAHRNLDWLKDLAKQELERWEYKIVDELDDMKFVSYLDTTLDEPLEGKDKRRMSLLVSRRALTVKVTSGKAGCLSGLPVKSEGCNTETYQSHVAT</sequence>
<dbReference type="Proteomes" id="UP001285908">
    <property type="component" value="Unassembled WGS sequence"/>
</dbReference>
<reference evidence="1 2" key="1">
    <citation type="journal article" date="2023" name="Mol. Phylogenet. Evol.">
        <title>Genome-scale phylogeny and comparative genomics of the fungal order Sordariales.</title>
        <authorList>
            <person name="Hensen N."/>
            <person name="Bonometti L."/>
            <person name="Westerberg I."/>
            <person name="Brannstrom I.O."/>
            <person name="Guillou S."/>
            <person name="Cros-Aarteil S."/>
            <person name="Calhoun S."/>
            <person name="Haridas S."/>
            <person name="Kuo A."/>
            <person name="Mondo S."/>
            <person name="Pangilinan J."/>
            <person name="Riley R."/>
            <person name="LaButti K."/>
            <person name="Andreopoulos B."/>
            <person name="Lipzen A."/>
            <person name="Chen C."/>
            <person name="Yan M."/>
            <person name="Daum C."/>
            <person name="Ng V."/>
            <person name="Clum A."/>
            <person name="Steindorff A."/>
            <person name="Ohm R.A."/>
            <person name="Martin F."/>
            <person name="Silar P."/>
            <person name="Natvig D.O."/>
            <person name="Lalanne C."/>
            <person name="Gautier V."/>
            <person name="Ament-Velasquez S.L."/>
            <person name="Kruys A."/>
            <person name="Hutchinson M.I."/>
            <person name="Powell A.J."/>
            <person name="Barry K."/>
            <person name="Miller A.N."/>
            <person name="Grigoriev I.V."/>
            <person name="Debuchy R."/>
            <person name="Gladieux P."/>
            <person name="Hiltunen Thoren M."/>
            <person name="Johannesson H."/>
        </authorList>
    </citation>
    <scope>NUCLEOTIDE SEQUENCE [LARGE SCALE GENOMIC DNA]</scope>
    <source>
        <strain evidence="1 2">FGSC 10403</strain>
    </source>
</reference>
<gene>
    <name evidence="1" type="ORF">B0T23DRAFT_436345</name>
</gene>
<evidence type="ECO:0000313" key="1">
    <source>
        <dbReference type="EMBL" id="KAK3485383.1"/>
    </source>
</evidence>
<dbReference type="EMBL" id="JAULSX010000010">
    <property type="protein sequence ID" value="KAK3485383.1"/>
    <property type="molecule type" value="Genomic_DNA"/>
</dbReference>
<dbReference type="GeneID" id="87878196"/>
<protein>
    <submittedName>
        <fullName evidence="1">Uncharacterized protein</fullName>
    </submittedName>
</protein>
<name>A0AAJ0HZ59_9PEZI</name>
<evidence type="ECO:0000313" key="2">
    <source>
        <dbReference type="Proteomes" id="UP001285908"/>
    </source>
</evidence>
<proteinExistence type="predicted"/>
<accession>A0AAJ0HZ59</accession>
<dbReference type="AlphaFoldDB" id="A0AAJ0HZ59"/>
<comment type="caution">
    <text evidence="1">The sequence shown here is derived from an EMBL/GenBank/DDBJ whole genome shotgun (WGS) entry which is preliminary data.</text>
</comment>
<dbReference type="RefSeq" id="XP_062688287.1">
    <property type="nucleotide sequence ID" value="XM_062840574.1"/>
</dbReference>